<dbReference type="InterPro" id="IPR034660">
    <property type="entry name" value="DinB/YfiT-like"/>
</dbReference>
<accession>A0A1Q2CRA5</accession>
<sequence length="166" mass="18656">MDPSAEYRRLTGSELQVLLGSLAHLRDEVERVTADLSDAQLLAGTPTTDITLASLLSHLAFVEDHWFGRRDTREPYLAPHWDPDGDHGWKLRAGESPSEVRERWRSAVRVSDWIIDGQVEHRPDALGQPLALAGGRVSLRWALLRLIAEYARHLGHADLIRATLDD</sequence>
<dbReference type="Proteomes" id="UP000188145">
    <property type="component" value="Chromosome"/>
</dbReference>
<dbReference type="InterPro" id="IPR007061">
    <property type="entry name" value="MST-like"/>
</dbReference>
<evidence type="ECO:0000313" key="2">
    <source>
        <dbReference type="Proteomes" id="UP000188145"/>
    </source>
</evidence>
<gene>
    <name evidence="1" type="ORF">BW730_15185</name>
</gene>
<dbReference type="RefSeq" id="WP_077686991.1">
    <property type="nucleotide sequence ID" value="NZ_CP019606.1"/>
</dbReference>
<keyword evidence="2" id="KW-1185">Reference proteome</keyword>
<dbReference type="EMBL" id="CP019606">
    <property type="protein sequence ID" value="AQP48646.1"/>
    <property type="molecule type" value="Genomic_DNA"/>
</dbReference>
<dbReference type="OrthoDB" id="4548523at2"/>
<reference evidence="2" key="1">
    <citation type="submission" date="2017-02" db="EMBL/GenBank/DDBJ databases">
        <title>Tessaracoccus aquaemaris sp. nov., isolated from the intestine of a Korean rockfish, Sebastes schlegelii, in a marine aquaculture pond.</title>
        <authorList>
            <person name="Tak E.J."/>
            <person name="Bae J.-W."/>
        </authorList>
    </citation>
    <scope>NUCLEOTIDE SEQUENCE [LARGE SCALE GENOMIC DNA]</scope>
    <source>
        <strain evidence="2">NSG39</strain>
    </source>
</reference>
<proteinExistence type="predicted"/>
<dbReference type="Gene3D" id="1.20.120.450">
    <property type="entry name" value="dinb family like domain"/>
    <property type="match status" value="1"/>
</dbReference>
<dbReference type="Pfam" id="PF04978">
    <property type="entry name" value="MST"/>
    <property type="match status" value="1"/>
</dbReference>
<protein>
    <recommendedName>
        <fullName evidence="3">Mini-circle protein</fullName>
    </recommendedName>
</protein>
<name>A0A1Q2CRA5_9ACTN</name>
<evidence type="ECO:0008006" key="3">
    <source>
        <dbReference type="Google" id="ProtNLM"/>
    </source>
</evidence>
<dbReference type="SUPFAM" id="SSF109854">
    <property type="entry name" value="DinB/YfiT-like putative metalloenzymes"/>
    <property type="match status" value="1"/>
</dbReference>
<dbReference type="KEGG" id="tes:BW730_15185"/>
<organism evidence="1 2">
    <name type="scientific">Tessaracoccus aquimaris</name>
    <dbReference type="NCBI Taxonomy" id="1332264"/>
    <lineage>
        <taxon>Bacteria</taxon>
        <taxon>Bacillati</taxon>
        <taxon>Actinomycetota</taxon>
        <taxon>Actinomycetes</taxon>
        <taxon>Propionibacteriales</taxon>
        <taxon>Propionibacteriaceae</taxon>
        <taxon>Tessaracoccus</taxon>
    </lineage>
</organism>
<dbReference type="AlphaFoldDB" id="A0A1Q2CRA5"/>
<evidence type="ECO:0000313" key="1">
    <source>
        <dbReference type="EMBL" id="AQP48646.1"/>
    </source>
</evidence>
<dbReference type="STRING" id="1332264.BW730_15185"/>